<feature type="region of interest" description="Disordered" evidence="7">
    <location>
        <begin position="319"/>
        <end position="470"/>
    </location>
</feature>
<dbReference type="EMBL" id="JADEYR010000001">
    <property type="protein sequence ID" value="MBE9402875.1"/>
    <property type="molecule type" value="Genomic_DNA"/>
</dbReference>
<feature type="region of interest" description="Disordered" evidence="7">
    <location>
        <begin position="100"/>
        <end position="133"/>
    </location>
</feature>
<dbReference type="InterPro" id="IPR010432">
    <property type="entry name" value="RDD"/>
</dbReference>
<keyword evidence="2" id="KW-1003">Cell membrane</keyword>
<reference evidence="10 11" key="1">
    <citation type="submission" date="2020-10" db="EMBL/GenBank/DDBJ databases">
        <title>Draft genome and description of Brachybacterium epidermidis sp nov.</title>
        <authorList>
            <person name="Boxberger M."/>
            <person name="La Scola B."/>
        </authorList>
    </citation>
    <scope>NUCLEOTIDE SEQUENCE [LARGE SCALE GENOMIC DNA]</scope>
    <source>
        <strain evidence="10 11">Marseille-Q2903</strain>
    </source>
</reference>
<protein>
    <submittedName>
        <fullName evidence="10">RDD family protein</fullName>
    </submittedName>
</protein>
<dbReference type="Pfam" id="PF06271">
    <property type="entry name" value="RDD"/>
    <property type="match status" value="1"/>
</dbReference>
<dbReference type="InterPro" id="IPR051791">
    <property type="entry name" value="Pra-immunoreactive"/>
</dbReference>
<feature type="transmembrane region" description="Helical" evidence="8">
    <location>
        <begin position="152"/>
        <end position="177"/>
    </location>
</feature>
<feature type="transmembrane region" description="Helical" evidence="8">
    <location>
        <begin position="242"/>
        <end position="258"/>
    </location>
</feature>
<evidence type="ECO:0000256" key="3">
    <source>
        <dbReference type="ARBA" id="ARBA00022553"/>
    </source>
</evidence>
<keyword evidence="11" id="KW-1185">Reference proteome</keyword>
<dbReference type="SUPFAM" id="SSF49879">
    <property type="entry name" value="SMAD/FHA domain"/>
    <property type="match status" value="1"/>
</dbReference>
<dbReference type="PANTHER" id="PTHR36115">
    <property type="entry name" value="PROLINE-RICH ANTIGEN HOMOLOG-RELATED"/>
    <property type="match status" value="1"/>
</dbReference>
<gene>
    <name evidence="10" type="ORF">IOE58_01200</name>
</gene>
<feature type="compositionally biased region" description="Low complexity" evidence="7">
    <location>
        <begin position="320"/>
        <end position="338"/>
    </location>
</feature>
<evidence type="ECO:0000256" key="5">
    <source>
        <dbReference type="ARBA" id="ARBA00022989"/>
    </source>
</evidence>
<evidence type="ECO:0000256" key="2">
    <source>
        <dbReference type="ARBA" id="ARBA00022475"/>
    </source>
</evidence>
<feature type="compositionally biased region" description="Low complexity" evidence="7">
    <location>
        <begin position="101"/>
        <end position="119"/>
    </location>
</feature>
<evidence type="ECO:0000256" key="1">
    <source>
        <dbReference type="ARBA" id="ARBA00004651"/>
    </source>
</evidence>
<evidence type="ECO:0000313" key="11">
    <source>
        <dbReference type="Proteomes" id="UP000644727"/>
    </source>
</evidence>
<dbReference type="InterPro" id="IPR008984">
    <property type="entry name" value="SMAD_FHA_dom_sf"/>
</dbReference>
<organism evidence="10 11">
    <name type="scientific">Brachybacterium epidermidis</name>
    <dbReference type="NCBI Taxonomy" id="2781983"/>
    <lineage>
        <taxon>Bacteria</taxon>
        <taxon>Bacillati</taxon>
        <taxon>Actinomycetota</taxon>
        <taxon>Actinomycetes</taxon>
        <taxon>Micrococcales</taxon>
        <taxon>Dermabacteraceae</taxon>
        <taxon>Brachybacterium</taxon>
    </lineage>
</organism>
<keyword evidence="3" id="KW-0597">Phosphoprotein</keyword>
<dbReference type="CDD" id="cd00060">
    <property type="entry name" value="FHA"/>
    <property type="match status" value="1"/>
</dbReference>
<evidence type="ECO:0000256" key="4">
    <source>
        <dbReference type="ARBA" id="ARBA00022692"/>
    </source>
</evidence>
<keyword evidence="4 8" id="KW-0812">Transmembrane</keyword>
<dbReference type="PANTHER" id="PTHR36115:SF6">
    <property type="entry name" value="PROLINE-RICH ANTIGEN HOMOLOG"/>
    <property type="match status" value="1"/>
</dbReference>
<feature type="compositionally biased region" description="Acidic residues" evidence="7">
    <location>
        <begin position="57"/>
        <end position="67"/>
    </location>
</feature>
<feature type="compositionally biased region" description="Low complexity" evidence="7">
    <location>
        <begin position="376"/>
        <end position="438"/>
    </location>
</feature>
<keyword evidence="5 8" id="KW-1133">Transmembrane helix</keyword>
<evidence type="ECO:0000256" key="8">
    <source>
        <dbReference type="SAM" id="Phobius"/>
    </source>
</evidence>
<sequence>MSQTRYCSTCGTLLSQGAAICGECGARYQESPYERRATDAPGAWAQAPRSRSRDLGEEPETASEDDGIQLISRESLQPKAPGATTLRPPEQYDQLMVTQQPSNAPATGSASGAPAPGGSHAAGGASGAPDGAVPAMESPLDGCVPASPLKRFLAALLDGVIATLVMIPLTIGLILVLTQETVSLLATILVGVGAALPAAYTVLMIWLHGAKGFTLGKLIMGLRTTRLSQAGPIGLLRSLGRWFLYGIASLIMALSIFLDPKKLLRGFHDRAVDSVVVDIKTGRNPMKPRPDDFERQDAEHYLGAPSVAVTTHENLLATPGSAWAGQGDASAASASSQDPRQTSGWGSGIGEASPYAPPPQDAQQTAGDSWAPPEVPALASPAPQPQQPQEQQWGVPSQPQQAPAQQWAAPSQPQQAPEQPWGGTASQEPAVQQRQAPAAAPPGAPQGPPSQHVPAEHTTDAWDDGDVDEETRAVIGADQDLGDLEQTRVSVAAPRLPAVTLRADDGTERVVTGPVVIGRNPAAGQGEVQFVLKDETRSMSKTHLRLDGTGSDITVTDLGSTNGSAIVRADGSRESLVPNTPTVLPEGAALALGDRTLTVERDT</sequence>
<dbReference type="PROSITE" id="PS50006">
    <property type="entry name" value="FHA_DOMAIN"/>
    <property type="match status" value="1"/>
</dbReference>
<proteinExistence type="predicted"/>
<name>A0ABR9VXG8_9MICO</name>
<dbReference type="Proteomes" id="UP000644727">
    <property type="component" value="Unassembled WGS sequence"/>
</dbReference>
<feature type="domain" description="FHA" evidence="9">
    <location>
        <begin position="515"/>
        <end position="566"/>
    </location>
</feature>
<dbReference type="InterPro" id="IPR000253">
    <property type="entry name" value="FHA_dom"/>
</dbReference>
<comment type="subcellular location">
    <subcellularLocation>
        <location evidence="1">Cell membrane</location>
        <topology evidence="1">Multi-pass membrane protein</topology>
    </subcellularLocation>
</comment>
<feature type="compositionally biased region" description="Pro residues" evidence="7">
    <location>
        <begin position="439"/>
        <end position="448"/>
    </location>
</feature>
<feature type="region of interest" description="Disordered" evidence="7">
    <location>
        <begin position="30"/>
        <end position="87"/>
    </location>
</feature>
<evidence type="ECO:0000259" key="9">
    <source>
        <dbReference type="PROSITE" id="PS50006"/>
    </source>
</evidence>
<dbReference type="Pfam" id="PF00498">
    <property type="entry name" value="FHA"/>
    <property type="match status" value="1"/>
</dbReference>
<evidence type="ECO:0000256" key="7">
    <source>
        <dbReference type="SAM" id="MobiDB-lite"/>
    </source>
</evidence>
<accession>A0ABR9VXG8</accession>
<comment type="caution">
    <text evidence="10">The sequence shown here is derived from an EMBL/GenBank/DDBJ whole genome shotgun (WGS) entry which is preliminary data.</text>
</comment>
<feature type="transmembrane region" description="Helical" evidence="8">
    <location>
        <begin position="184"/>
        <end position="207"/>
    </location>
</feature>
<evidence type="ECO:0000256" key="6">
    <source>
        <dbReference type="ARBA" id="ARBA00023136"/>
    </source>
</evidence>
<evidence type="ECO:0000313" key="10">
    <source>
        <dbReference type="EMBL" id="MBE9402875.1"/>
    </source>
</evidence>
<dbReference type="Gene3D" id="2.60.200.20">
    <property type="match status" value="1"/>
</dbReference>
<keyword evidence="6 8" id="KW-0472">Membrane</keyword>